<gene>
    <name evidence="2" type="primary">cdaR_1</name>
    <name evidence="2" type="ORF">NCTC9617_00842</name>
</gene>
<evidence type="ECO:0000313" key="3">
    <source>
        <dbReference type="Proteomes" id="UP000255167"/>
    </source>
</evidence>
<organism evidence="2 3">
    <name type="scientific">Klebsiella pneumoniae</name>
    <dbReference type="NCBI Taxonomy" id="573"/>
    <lineage>
        <taxon>Bacteria</taxon>
        <taxon>Pseudomonadati</taxon>
        <taxon>Pseudomonadota</taxon>
        <taxon>Gammaproteobacteria</taxon>
        <taxon>Enterobacterales</taxon>
        <taxon>Enterobacteriaceae</taxon>
        <taxon>Klebsiella/Raoultella group</taxon>
        <taxon>Klebsiella</taxon>
        <taxon>Klebsiella pneumoniae complex</taxon>
    </lineage>
</organism>
<protein>
    <submittedName>
        <fullName evidence="2">Sugar diacid utilization regulator SdaR</fullName>
    </submittedName>
</protein>
<name>A0A378F6B6_KLEPN</name>
<feature type="domain" description="Putative sugar diacid recognition" evidence="1">
    <location>
        <begin position="3"/>
        <end position="78"/>
    </location>
</feature>
<dbReference type="EMBL" id="UGNC01000004">
    <property type="protein sequence ID" value="STW39320.1"/>
    <property type="molecule type" value="Genomic_DNA"/>
</dbReference>
<dbReference type="Proteomes" id="UP000255167">
    <property type="component" value="Unassembled WGS sequence"/>
</dbReference>
<accession>A0A378F6B6</accession>
<proteinExistence type="predicted"/>
<dbReference type="AlphaFoldDB" id="A0A378F6B6"/>
<dbReference type="Pfam" id="PF05651">
    <property type="entry name" value="Diacid_rec"/>
    <property type="match status" value="1"/>
</dbReference>
<reference evidence="2 3" key="1">
    <citation type="submission" date="2018-06" db="EMBL/GenBank/DDBJ databases">
        <authorList>
            <consortium name="Pathogen Informatics"/>
            <person name="Doyle S."/>
        </authorList>
    </citation>
    <scope>NUCLEOTIDE SEQUENCE [LARGE SCALE GENOMIC DNA]</scope>
    <source>
        <strain evidence="2 3">NCTC9617</strain>
    </source>
</reference>
<evidence type="ECO:0000259" key="1">
    <source>
        <dbReference type="Pfam" id="PF05651"/>
    </source>
</evidence>
<dbReference type="InterPro" id="IPR008599">
    <property type="entry name" value="Diacid_rec"/>
</dbReference>
<evidence type="ECO:0000313" key="2">
    <source>
        <dbReference type="EMBL" id="STW39320.1"/>
    </source>
</evidence>
<sequence>MIITTALANEIVARAMAIIHHNVNVIDHHGQIIASGERHRIGEQHEVAREVIRTGKRICINNAAEAARFHNGILVLIIPLSMTIAW</sequence>